<keyword evidence="2" id="KW-0449">Lipoprotein</keyword>
<dbReference type="Pfam" id="PF17131">
    <property type="entry name" value="LolA_like"/>
    <property type="match status" value="1"/>
</dbReference>
<name>A0AAQ3L6Q2_9BACT</name>
<dbReference type="CDD" id="cd16329">
    <property type="entry name" value="LolA_like"/>
    <property type="match status" value="1"/>
</dbReference>
<organism evidence="2 3">
    <name type="scientific">Rubellicoccus peritrichatus</name>
    <dbReference type="NCBI Taxonomy" id="3080537"/>
    <lineage>
        <taxon>Bacteria</taxon>
        <taxon>Pseudomonadati</taxon>
        <taxon>Verrucomicrobiota</taxon>
        <taxon>Opitutia</taxon>
        <taxon>Puniceicoccales</taxon>
        <taxon>Cerasicoccaceae</taxon>
        <taxon>Rubellicoccus</taxon>
    </lineage>
</organism>
<accession>A0AAQ3L6Q2</accession>
<protein>
    <submittedName>
        <fullName evidence="2">Outer membrane lipoprotein-sorting protein</fullName>
    </submittedName>
</protein>
<dbReference type="Proteomes" id="UP001304300">
    <property type="component" value="Chromosome"/>
</dbReference>
<dbReference type="Gene3D" id="2.50.20.10">
    <property type="entry name" value="Lipoprotein localisation LolA/LolB/LppX"/>
    <property type="match status" value="1"/>
</dbReference>
<reference evidence="2 3" key="1">
    <citation type="submission" date="2023-10" db="EMBL/GenBank/DDBJ databases">
        <title>Rubellicoccus peritrichatus gen. nov., sp. nov., isolated from an algae of coral reef tank.</title>
        <authorList>
            <person name="Luo J."/>
        </authorList>
    </citation>
    <scope>NUCLEOTIDE SEQUENCE [LARGE SCALE GENOMIC DNA]</scope>
    <source>
        <strain evidence="2 3">CR14</strain>
    </source>
</reference>
<evidence type="ECO:0000259" key="1">
    <source>
        <dbReference type="Pfam" id="PF17131"/>
    </source>
</evidence>
<feature type="domain" description="Uncharacterized protein TP-0789" evidence="1">
    <location>
        <begin position="46"/>
        <end position="233"/>
    </location>
</feature>
<dbReference type="InterPro" id="IPR033399">
    <property type="entry name" value="TP_0789-like"/>
</dbReference>
<dbReference type="AlphaFoldDB" id="A0AAQ3L6Q2"/>
<keyword evidence="3" id="KW-1185">Reference proteome</keyword>
<sequence>MSEVKAKQGAKTELEWIKMTVVDENGNTDVREMLSVIKPDADGNLRYMIRLLSPENVKGVTLLTLEKTDGEDEQWFYLPALGTPRKITGSQKSGYFLGSDFTYEDLNSENPEEHEYYRLMDDEVEGREVYAIMSAPAGLDVKTASGYANRLLYIDKETLEIAKMEFYDEGKTEPSKIFEAEDFKGAQVDGPATRPGRVTMKNKEKKTHSIMTLVKSRLDTPVAEVFFDPEALKEWEPEQDKTLISAFDSNTAKKQ</sequence>
<evidence type="ECO:0000313" key="2">
    <source>
        <dbReference type="EMBL" id="WOO40340.1"/>
    </source>
</evidence>
<dbReference type="EMBL" id="CP136920">
    <property type="protein sequence ID" value="WOO40340.1"/>
    <property type="molecule type" value="Genomic_DNA"/>
</dbReference>
<proteinExistence type="predicted"/>
<dbReference type="RefSeq" id="WP_317832535.1">
    <property type="nucleotide sequence ID" value="NZ_CP136920.1"/>
</dbReference>
<gene>
    <name evidence="2" type="ORF">RZN69_17110</name>
</gene>
<dbReference type="KEGG" id="puo:RZN69_17110"/>
<evidence type="ECO:0000313" key="3">
    <source>
        <dbReference type="Proteomes" id="UP001304300"/>
    </source>
</evidence>